<dbReference type="AlphaFoldDB" id="A0A384K111"/>
<dbReference type="GeneID" id="36394803"/>
<accession>A0A384K111</accession>
<keyword evidence="2" id="KW-1185">Reference proteome</keyword>
<gene>
    <name evidence="1" type="ORF">BCIN_13g03580</name>
</gene>
<dbReference type="Proteomes" id="UP000001798">
    <property type="component" value="Chromosome 13"/>
</dbReference>
<reference evidence="1 2" key="2">
    <citation type="journal article" date="2012" name="Eukaryot. Cell">
        <title>Genome update of Botrytis cinerea strains B05.10 and T4.</title>
        <authorList>
            <person name="Staats M."/>
            <person name="van Kan J.A."/>
        </authorList>
    </citation>
    <scope>NUCLEOTIDE SEQUENCE [LARGE SCALE GENOMIC DNA]</scope>
    <source>
        <strain evidence="1 2">B05.10</strain>
    </source>
</reference>
<dbReference type="OrthoDB" id="10376360at2759"/>
<name>A0A384K111_BOTFB</name>
<reference evidence="1 2" key="3">
    <citation type="journal article" date="2017" name="Mol. Plant Pathol.">
        <title>A gapless genome sequence of the fungus Botrytis cinerea.</title>
        <authorList>
            <person name="Van Kan J.A."/>
            <person name="Stassen J.H."/>
            <person name="Mosbach A."/>
            <person name="Van Der Lee T.A."/>
            <person name="Faino L."/>
            <person name="Farmer A.D."/>
            <person name="Papasotiriou D.G."/>
            <person name="Zhou S."/>
            <person name="Seidl M.F."/>
            <person name="Cottam E."/>
            <person name="Edel D."/>
            <person name="Hahn M."/>
            <person name="Schwartz D.C."/>
            <person name="Dietrich R.A."/>
            <person name="Widdison S."/>
            <person name="Scalliet G."/>
        </authorList>
    </citation>
    <scope>NUCLEOTIDE SEQUENCE [LARGE SCALE GENOMIC DNA]</scope>
    <source>
        <strain evidence="1 2">B05.10</strain>
    </source>
</reference>
<dbReference type="KEGG" id="bfu:BCIN_13g03580"/>
<organism evidence="1 2">
    <name type="scientific">Botryotinia fuckeliana (strain B05.10)</name>
    <name type="common">Noble rot fungus</name>
    <name type="synonym">Botrytis cinerea</name>
    <dbReference type="NCBI Taxonomy" id="332648"/>
    <lineage>
        <taxon>Eukaryota</taxon>
        <taxon>Fungi</taxon>
        <taxon>Dikarya</taxon>
        <taxon>Ascomycota</taxon>
        <taxon>Pezizomycotina</taxon>
        <taxon>Leotiomycetes</taxon>
        <taxon>Helotiales</taxon>
        <taxon>Sclerotiniaceae</taxon>
        <taxon>Botrytis</taxon>
    </lineage>
</organism>
<dbReference type="EMBL" id="CP009817">
    <property type="protein sequence ID" value="ATZ56520.1"/>
    <property type="molecule type" value="Genomic_DNA"/>
</dbReference>
<proteinExistence type="predicted"/>
<reference evidence="1 2" key="1">
    <citation type="journal article" date="2011" name="PLoS Genet.">
        <title>Genomic analysis of the necrotrophic fungal pathogens Sclerotinia sclerotiorum and Botrytis cinerea.</title>
        <authorList>
            <person name="Amselem J."/>
            <person name="Cuomo C.A."/>
            <person name="van Kan J.A."/>
            <person name="Viaud M."/>
            <person name="Benito E.P."/>
            <person name="Couloux A."/>
            <person name="Coutinho P.M."/>
            <person name="de Vries R.P."/>
            <person name="Dyer P.S."/>
            <person name="Fillinger S."/>
            <person name="Fournier E."/>
            <person name="Gout L."/>
            <person name="Hahn M."/>
            <person name="Kohn L."/>
            <person name="Lapalu N."/>
            <person name="Plummer K.M."/>
            <person name="Pradier J.M."/>
            <person name="Quevillon E."/>
            <person name="Sharon A."/>
            <person name="Simon A."/>
            <person name="ten Have A."/>
            <person name="Tudzynski B."/>
            <person name="Tudzynski P."/>
            <person name="Wincker P."/>
            <person name="Andrew M."/>
            <person name="Anthouard V."/>
            <person name="Beever R.E."/>
            <person name="Beffa R."/>
            <person name="Benoit I."/>
            <person name="Bouzid O."/>
            <person name="Brault B."/>
            <person name="Chen Z."/>
            <person name="Choquer M."/>
            <person name="Collemare J."/>
            <person name="Cotton P."/>
            <person name="Danchin E.G."/>
            <person name="Da Silva C."/>
            <person name="Gautier A."/>
            <person name="Giraud C."/>
            <person name="Giraud T."/>
            <person name="Gonzalez C."/>
            <person name="Grossetete S."/>
            <person name="Guldener U."/>
            <person name="Henrissat B."/>
            <person name="Howlett B.J."/>
            <person name="Kodira C."/>
            <person name="Kretschmer M."/>
            <person name="Lappartient A."/>
            <person name="Leroch M."/>
            <person name="Levis C."/>
            <person name="Mauceli E."/>
            <person name="Neuveglise C."/>
            <person name="Oeser B."/>
            <person name="Pearson M."/>
            <person name="Poulain J."/>
            <person name="Poussereau N."/>
            <person name="Quesneville H."/>
            <person name="Rascle C."/>
            <person name="Schumacher J."/>
            <person name="Segurens B."/>
            <person name="Sexton A."/>
            <person name="Silva E."/>
            <person name="Sirven C."/>
            <person name="Soanes D.M."/>
            <person name="Talbot N.J."/>
            <person name="Templeton M."/>
            <person name="Yandava C."/>
            <person name="Yarden O."/>
            <person name="Zeng Q."/>
            <person name="Rollins J.A."/>
            <person name="Lebrun M.H."/>
            <person name="Dickman M."/>
        </authorList>
    </citation>
    <scope>NUCLEOTIDE SEQUENCE [LARGE SCALE GENOMIC DNA]</scope>
    <source>
        <strain evidence="1 2">B05.10</strain>
    </source>
</reference>
<dbReference type="VEuPathDB" id="FungiDB:Bcin13g03580"/>
<sequence>MRHIARFNRPPRMKIVQTADSSRYCKGQQNVQKLHLIEIIQRIEVSTEHLSFKSTPFTTFDTSISLWISIFPLGDSIANTLATISPQKRDGPESA</sequence>
<evidence type="ECO:0000313" key="1">
    <source>
        <dbReference type="EMBL" id="ATZ56520.1"/>
    </source>
</evidence>
<dbReference type="RefSeq" id="XP_024552611.1">
    <property type="nucleotide sequence ID" value="XM_024696798.1"/>
</dbReference>
<protein>
    <submittedName>
        <fullName evidence="1">Uncharacterized protein</fullName>
    </submittedName>
</protein>
<evidence type="ECO:0000313" key="2">
    <source>
        <dbReference type="Proteomes" id="UP000001798"/>
    </source>
</evidence>